<evidence type="ECO:0000313" key="1">
    <source>
        <dbReference type="EMBL" id="KAJ2997658.1"/>
    </source>
</evidence>
<evidence type="ECO:0000313" key="2">
    <source>
        <dbReference type="Proteomes" id="UP001143856"/>
    </source>
</evidence>
<accession>A0ACC1PNT7</accession>
<sequence>MLATGVDTLAPDPDGSGTEEVKGDVIVGWLDSVIPDPALAGGRDLVPETVSLELLRGKGTLDEILKNAVPEEVAVTLLVVTSEEPSGGWVEVKEYPVLGRLPVPLFVGAVELPRGYGALGDVVSSGAVGRIVLAENPVIVEEGPVPVMLLVSPTPSEVELLKGYGTVCTPVPVTEPPVGPVVGSEEFVMGKGVIWLMTELMALAFVDNVTDNDSEAGIVEELGALNELFVALADITEEFVNGKGRVSVTLKETLVRLMIEPVPPTLGPRPDDVGVLAGPFVGPVTGAEEFVAGNGAVSLTLTEVRLLTDSDNADVVGPRPKDVEELTALNELFVGLMVEFVNGKGAVSAVLEELALFVRTDVGIKLDPVLEVGVPVELDSLFVGLAVRTDVLVNRNEVVWLVLGELKGPVDSDMDGNADDSSEVETAVPLGRLLVGLIVKADESVRGNGVASVALMTFPVVVGIEVEPVNRGTVENSVLGIELVGPVNPEVSVEFERG</sequence>
<name>A0ACC1PNT7_9PEZI</name>
<keyword evidence="2" id="KW-1185">Reference proteome</keyword>
<dbReference type="EMBL" id="JAPDGR010000051">
    <property type="protein sequence ID" value="KAJ2997658.1"/>
    <property type="molecule type" value="Genomic_DNA"/>
</dbReference>
<reference evidence="1" key="1">
    <citation type="submission" date="2022-10" db="EMBL/GenBank/DDBJ databases">
        <title>Genome Sequence of Xylaria curta.</title>
        <authorList>
            <person name="Buettner E."/>
        </authorList>
    </citation>
    <scope>NUCLEOTIDE SEQUENCE</scope>
    <source>
        <strain evidence="1">Babe10</strain>
    </source>
</reference>
<gene>
    <name evidence="1" type="ORF">NUW58_g583</name>
</gene>
<organism evidence="1 2">
    <name type="scientific">Xylaria curta</name>
    <dbReference type="NCBI Taxonomy" id="42375"/>
    <lineage>
        <taxon>Eukaryota</taxon>
        <taxon>Fungi</taxon>
        <taxon>Dikarya</taxon>
        <taxon>Ascomycota</taxon>
        <taxon>Pezizomycotina</taxon>
        <taxon>Sordariomycetes</taxon>
        <taxon>Xylariomycetidae</taxon>
        <taxon>Xylariales</taxon>
        <taxon>Xylariaceae</taxon>
        <taxon>Xylaria</taxon>
    </lineage>
</organism>
<dbReference type="Proteomes" id="UP001143856">
    <property type="component" value="Unassembled WGS sequence"/>
</dbReference>
<comment type="caution">
    <text evidence="1">The sequence shown here is derived from an EMBL/GenBank/DDBJ whole genome shotgun (WGS) entry which is preliminary data.</text>
</comment>
<proteinExistence type="predicted"/>
<protein>
    <submittedName>
        <fullName evidence="1">Uncharacterized protein</fullName>
    </submittedName>
</protein>